<feature type="transmembrane region" description="Helical" evidence="1">
    <location>
        <begin position="22"/>
        <end position="43"/>
    </location>
</feature>
<reference evidence="2 3" key="1">
    <citation type="submission" date="2016-07" db="EMBL/GenBank/DDBJ databases">
        <title>Pervasive Adenine N6-methylation of Active Genes in Fungi.</title>
        <authorList>
            <consortium name="DOE Joint Genome Institute"/>
            <person name="Mondo S.J."/>
            <person name="Dannebaum R.O."/>
            <person name="Kuo R.C."/>
            <person name="Labutti K."/>
            <person name="Haridas S."/>
            <person name="Kuo A."/>
            <person name="Salamov A."/>
            <person name="Ahrendt S.R."/>
            <person name="Lipzen A."/>
            <person name="Sullivan W."/>
            <person name="Andreopoulos W.B."/>
            <person name="Clum A."/>
            <person name="Lindquist E."/>
            <person name="Daum C."/>
            <person name="Ramamoorthy G.K."/>
            <person name="Gryganskyi A."/>
            <person name="Culley D."/>
            <person name="Magnuson J.K."/>
            <person name="James T.Y."/>
            <person name="O'Malley M.A."/>
            <person name="Stajich J.E."/>
            <person name="Spatafora J.W."/>
            <person name="Visel A."/>
            <person name="Grigoriev I.V."/>
        </authorList>
    </citation>
    <scope>NUCLEOTIDE SEQUENCE [LARGE SCALE GENOMIC DNA]</scope>
    <source>
        <strain evidence="2 3">NRRL 3116</strain>
    </source>
</reference>
<dbReference type="RefSeq" id="XP_021876872.1">
    <property type="nucleotide sequence ID" value="XM_022019819.1"/>
</dbReference>
<proteinExistence type="predicted"/>
<gene>
    <name evidence="2" type="ORF">BCR41DRAFT_191135</name>
</gene>
<feature type="transmembrane region" description="Helical" evidence="1">
    <location>
        <begin position="86"/>
        <end position="107"/>
    </location>
</feature>
<evidence type="ECO:0000313" key="3">
    <source>
        <dbReference type="Proteomes" id="UP000193648"/>
    </source>
</evidence>
<dbReference type="InParanoid" id="A0A1Y2GBQ0"/>
<sequence length="175" mass="19663">MTIGGQSRGFSWHVLSWAPCGFSFDIVLVSCINILSSVACFLSSSRLNESQFLRLLWFAGREVAMTIGGQSRGFSWHVLSWAPCGFSFDIVLVSCINILSSVACFLSSSRLNESQFLRLLWFAGREVAMTIGGQSRGFSWHVLSWAPCGFSFDVAFFYFFIICFFIFIYLKVMTA</sequence>
<accession>A0A1Y2GBQ0</accession>
<keyword evidence="1" id="KW-1133">Transmembrane helix</keyword>
<keyword evidence="1" id="KW-0812">Transmembrane</keyword>
<dbReference type="AlphaFoldDB" id="A0A1Y2GBQ0"/>
<name>A0A1Y2GBQ0_9FUNG</name>
<comment type="caution">
    <text evidence="2">The sequence shown here is derived from an EMBL/GenBank/DDBJ whole genome shotgun (WGS) entry which is preliminary data.</text>
</comment>
<feature type="transmembrane region" description="Helical" evidence="1">
    <location>
        <begin position="150"/>
        <end position="170"/>
    </location>
</feature>
<evidence type="ECO:0000256" key="1">
    <source>
        <dbReference type="SAM" id="Phobius"/>
    </source>
</evidence>
<evidence type="ECO:0000313" key="2">
    <source>
        <dbReference type="EMBL" id="ORZ05008.1"/>
    </source>
</evidence>
<keyword evidence="3" id="KW-1185">Reference proteome</keyword>
<dbReference type="GeneID" id="33561664"/>
<keyword evidence="1" id="KW-0472">Membrane</keyword>
<dbReference type="EMBL" id="MCFF01000053">
    <property type="protein sequence ID" value="ORZ05008.1"/>
    <property type="molecule type" value="Genomic_DNA"/>
</dbReference>
<dbReference type="Proteomes" id="UP000193648">
    <property type="component" value="Unassembled WGS sequence"/>
</dbReference>
<organism evidence="2 3">
    <name type="scientific">Lobosporangium transversale</name>
    <dbReference type="NCBI Taxonomy" id="64571"/>
    <lineage>
        <taxon>Eukaryota</taxon>
        <taxon>Fungi</taxon>
        <taxon>Fungi incertae sedis</taxon>
        <taxon>Mucoromycota</taxon>
        <taxon>Mortierellomycotina</taxon>
        <taxon>Mortierellomycetes</taxon>
        <taxon>Mortierellales</taxon>
        <taxon>Mortierellaceae</taxon>
        <taxon>Lobosporangium</taxon>
    </lineage>
</organism>
<protein>
    <submittedName>
        <fullName evidence="2">Uncharacterized protein</fullName>
    </submittedName>
</protein>